<evidence type="ECO:0000313" key="3">
    <source>
        <dbReference type="Proteomes" id="UP000240568"/>
    </source>
</evidence>
<sequence length="163" mass="16071">MVEKVDITLLKTNASGPVVATQGGVSVNTAEDDSTLNGAFDQQTGVLAINIPSIGKLQISGLPTIHSIGYGPVGPDGGAGRDGIDGLMGTNGKRGTDGCPGPRGGDGLPGKQGYVGLRGPAGPTGPTGSTGAAGNPGVVEIFVQDSDPSIDQEVSPGAIWVRP</sequence>
<feature type="compositionally biased region" description="Gly residues" evidence="1">
    <location>
        <begin position="101"/>
        <end position="110"/>
    </location>
</feature>
<reference evidence="2 3" key="1">
    <citation type="submission" date="2017-04" db="EMBL/GenBank/DDBJ databases">
        <authorList>
            <person name="Afonso C.L."/>
            <person name="Miller P.J."/>
            <person name="Scott M.A."/>
            <person name="Spackman E."/>
            <person name="Goraichik I."/>
            <person name="Dimitrov K.M."/>
            <person name="Suarez D.L."/>
            <person name="Swayne D.E."/>
        </authorList>
    </citation>
    <scope>NUCLEOTIDE SEQUENCE [LARGE SCALE GENOMIC DNA]</scope>
</reference>
<protein>
    <submittedName>
        <fullName evidence="2">Putative tail fiber protein</fullName>
    </submittedName>
</protein>
<evidence type="ECO:0000256" key="1">
    <source>
        <dbReference type="SAM" id="MobiDB-lite"/>
    </source>
</evidence>
<name>A0A2H4IB22_9CAUD</name>
<gene>
    <name evidence="2" type="ORF">Y3_108</name>
</gene>
<dbReference type="EMBL" id="KY984068">
    <property type="protein sequence ID" value="ARW58748.1"/>
    <property type="molecule type" value="Genomic_DNA"/>
</dbReference>
<keyword evidence="3" id="KW-1185">Reference proteome</keyword>
<evidence type="ECO:0000313" key="2">
    <source>
        <dbReference type="EMBL" id="ARW58748.1"/>
    </source>
</evidence>
<feature type="region of interest" description="Disordered" evidence="1">
    <location>
        <begin position="95"/>
        <end position="135"/>
    </location>
</feature>
<accession>A0A2H4IB22</accession>
<organism evidence="2 3">
    <name type="scientific">Erwinia phage vB_EamM_Y3</name>
    <dbReference type="NCBI Taxonomy" id="1983553"/>
    <lineage>
        <taxon>Viruses</taxon>
        <taxon>Duplodnaviria</taxon>
        <taxon>Heunggongvirae</taxon>
        <taxon>Uroviricota</taxon>
        <taxon>Caudoviricetes</taxon>
        <taxon>Sasquatchvirus</taxon>
        <taxon>Sasquatchvirus Y3</taxon>
    </lineage>
</organism>
<feature type="compositionally biased region" description="Low complexity" evidence="1">
    <location>
        <begin position="120"/>
        <end position="135"/>
    </location>
</feature>
<proteinExistence type="predicted"/>
<dbReference type="Proteomes" id="UP000240568">
    <property type="component" value="Segment"/>
</dbReference>